<dbReference type="HAMAP" id="MF_00375">
    <property type="entry name" value="HemL_aminotrans_3"/>
    <property type="match status" value="1"/>
</dbReference>
<feature type="modified residue" description="N6-(pyridoxal phosphate)lysine" evidence="8">
    <location>
        <position position="308"/>
    </location>
</feature>
<dbReference type="UniPathway" id="UPA00251">
    <property type="reaction ID" value="UER00317"/>
</dbReference>
<dbReference type="GO" id="GO:0042286">
    <property type="term" value="F:glutamate-1-semialdehyde 2,1-aminomutase activity"/>
    <property type="evidence" value="ECO:0007669"/>
    <property type="project" value="UniProtKB-UniRule"/>
</dbReference>
<dbReference type="GO" id="GO:0030170">
    <property type="term" value="F:pyridoxal phosphate binding"/>
    <property type="evidence" value="ECO:0007669"/>
    <property type="project" value="InterPro"/>
</dbReference>
<accession>A0A448HIQ0</accession>
<evidence type="ECO:0000256" key="7">
    <source>
        <dbReference type="ARBA" id="ARBA00023244"/>
    </source>
</evidence>
<keyword evidence="5 8" id="KW-0663">Pyridoxal phosphate</keyword>
<evidence type="ECO:0000256" key="3">
    <source>
        <dbReference type="ARBA" id="ARBA00004819"/>
    </source>
</evidence>
<dbReference type="AlphaFoldDB" id="A0A448HIQ0"/>
<keyword evidence="10" id="KW-1185">Reference proteome</keyword>
<dbReference type="EMBL" id="LR134350">
    <property type="protein sequence ID" value="VEG29100.1"/>
    <property type="molecule type" value="Genomic_DNA"/>
</dbReference>
<evidence type="ECO:0000256" key="2">
    <source>
        <dbReference type="ARBA" id="ARBA00001933"/>
    </source>
</evidence>
<dbReference type="SUPFAM" id="SSF53383">
    <property type="entry name" value="PLP-dependent transferases"/>
    <property type="match status" value="1"/>
</dbReference>
<keyword evidence="8" id="KW-0963">Cytoplasm</keyword>
<dbReference type="Gene3D" id="3.40.640.10">
    <property type="entry name" value="Type I PLP-dependent aspartate aminotransferase-like (Major domain)"/>
    <property type="match status" value="1"/>
</dbReference>
<evidence type="ECO:0000256" key="6">
    <source>
        <dbReference type="ARBA" id="ARBA00023235"/>
    </source>
</evidence>
<keyword evidence="6 8" id="KW-0413">Isomerase</keyword>
<dbReference type="GO" id="GO:0005737">
    <property type="term" value="C:cytoplasm"/>
    <property type="evidence" value="ECO:0007669"/>
    <property type="project" value="UniProtKB-SubCell"/>
</dbReference>
<evidence type="ECO:0000313" key="10">
    <source>
        <dbReference type="Proteomes" id="UP000266895"/>
    </source>
</evidence>
<evidence type="ECO:0000256" key="4">
    <source>
        <dbReference type="ARBA" id="ARBA00008981"/>
    </source>
</evidence>
<protein>
    <recommendedName>
        <fullName evidence="8">Glutamate-1-semialdehyde 2,1-aminomutase</fullName>
        <shortName evidence="8">GSA</shortName>
        <ecNumber evidence="8">5.4.3.8</ecNumber>
    </recommendedName>
    <alternativeName>
        <fullName evidence="8">Glutamate-1-semialdehyde aminotransferase</fullName>
        <shortName evidence="8">GSA-AT</shortName>
    </alternativeName>
</protein>
<dbReference type="InterPro" id="IPR015422">
    <property type="entry name" value="PyrdxlP-dep_Trfase_small"/>
</dbReference>
<reference evidence="9 10" key="1">
    <citation type="submission" date="2018-12" db="EMBL/GenBank/DDBJ databases">
        <authorList>
            <consortium name="Pathogen Informatics"/>
        </authorList>
    </citation>
    <scope>NUCLEOTIDE SEQUENCE [LARGE SCALE GENOMIC DNA]</scope>
    <source>
        <strain evidence="9 10">NCTC11636</strain>
    </source>
</reference>
<sequence length="478" mass="48745">MTPTTVPTPPVDDPRRPATSAALFEAARAVIPGGVDSPVRAFGSVGGAPAFISSASGARVRNVEGREYVDLVGSWGPALLGHAHPEVVEAVRRAAGRGLSFGAPTAAETALAEAVRSRVPAAERVRLVSTGTEATMTAVRLARGATGRDLVVKFSGCYHGHSDGLLAEAGSGLATGGLPGSAGVPAAVAGLTIVLPYNDLEALRACFSAHGERIAAVITEAAPANMGVVPPAPGFNEAIRTVTAEHGALMIADEVLTGFRVGPAGFWGLEALDGWDRTQAGTGVTPSRPGADWRQRATWVPDLLTFGKVVGGGAPLAAVAGRAELMELLAPTGPVYQAGTLSGSPLATAAGLATLALADDEVYATVAQHAGQIAQVVGQALEAQGVPHRVQHAGSLFSVFFGQRAAEQPVGSYEEARAQETWRFAPFFHAFLDAGVALPPSVFEAWFVSAAHGQAEVELIARAAGEAARAAAQARPPA</sequence>
<evidence type="ECO:0000256" key="8">
    <source>
        <dbReference type="HAMAP-Rule" id="MF_00375"/>
    </source>
</evidence>
<dbReference type="NCBIfam" id="NF000818">
    <property type="entry name" value="PRK00062.1"/>
    <property type="match status" value="1"/>
</dbReference>
<dbReference type="GO" id="GO:0008483">
    <property type="term" value="F:transaminase activity"/>
    <property type="evidence" value="ECO:0007669"/>
    <property type="project" value="InterPro"/>
</dbReference>
<dbReference type="EC" id="5.4.3.8" evidence="8"/>
<proteinExistence type="inferred from homology"/>
<dbReference type="InterPro" id="IPR015424">
    <property type="entry name" value="PyrdxlP-dep_Trfase"/>
</dbReference>
<dbReference type="Gene3D" id="3.90.1150.10">
    <property type="entry name" value="Aspartate Aminotransferase, domain 1"/>
    <property type="match status" value="1"/>
</dbReference>
<keyword evidence="7 8" id="KW-0627">Porphyrin biosynthesis</keyword>
<gene>
    <name evidence="8 9" type="primary">hemL</name>
    <name evidence="9" type="ORF">NCTC11636_01878</name>
</gene>
<dbReference type="PANTHER" id="PTHR43713:SF3">
    <property type="entry name" value="GLUTAMATE-1-SEMIALDEHYDE 2,1-AMINOMUTASE 1, CHLOROPLASTIC-RELATED"/>
    <property type="match status" value="1"/>
</dbReference>
<dbReference type="InterPro" id="IPR015421">
    <property type="entry name" value="PyrdxlP-dep_Trfase_major"/>
</dbReference>
<dbReference type="GO" id="GO:0006782">
    <property type="term" value="P:protoporphyrinogen IX biosynthetic process"/>
    <property type="evidence" value="ECO:0007669"/>
    <property type="project" value="UniProtKB-UniRule"/>
</dbReference>
<comment type="subcellular location">
    <subcellularLocation>
        <location evidence="8">Cytoplasm</location>
    </subcellularLocation>
</comment>
<evidence type="ECO:0000256" key="1">
    <source>
        <dbReference type="ARBA" id="ARBA00001579"/>
    </source>
</evidence>
<comment type="subunit">
    <text evidence="8">Homodimer.</text>
</comment>
<dbReference type="InterPro" id="IPR005814">
    <property type="entry name" value="Aminotrans_3"/>
</dbReference>
<dbReference type="RefSeq" id="WP_126382882.1">
    <property type="nucleotide sequence ID" value="NZ_LR134350.1"/>
</dbReference>
<organism evidence="9 10">
    <name type="scientific">Actinomyces howellii</name>
    <dbReference type="NCBI Taxonomy" id="52771"/>
    <lineage>
        <taxon>Bacteria</taxon>
        <taxon>Bacillati</taxon>
        <taxon>Actinomycetota</taxon>
        <taxon>Actinomycetes</taxon>
        <taxon>Actinomycetales</taxon>
        <taxon>Actinomycetaceae</taxon>
        <taxon>Actinomyces</taxon>
    </lineage>
</organism>
<comment type="pathway">
    <text evidence="3">Porphyrin-containing compound metabolism; protoporphyrin-IX biosynthesis; 5-aminolevulinate from L-glutamyl-tRNA(Glu): step 2/2.</text>
</comment>
<dbReference type="KEGG" id="ahw:NCTC11636_01878"/>
<name>A0A448HIQ0_9ACTO</name>
<evidence type="ECO:0000313" key="9">
    <source>
        <dbReference type="EMBL" id="VEG29100.1"/>
    </source>
</evidence>
<evidence type="ECO:0000256" key="5">
    <source>
        <dbReference type="ARBA" id="ARBA00022898"/>
    </source>
</evidence>
<comment type="similarity">
    <text evidence="4 8">Belongs to the class-III pyridoxal-phosphate-dependent aminotransferase family. HemL subfamily.</text>
</comment>
<comment type="cofactor">
    <cofactor evidence="2 8">
        <name>pyridoxal 5'-phosphate</name>
        <dbReference type="ChEBI" id="CHEBI:597326"/>
    </cofactor>
</comment>
<dbReference type="Pfam" id="PF00202">
    <property type="entry name" value="Aminotran_3"/>
    <property type="match status" value="1"/>
</dbReference>
<dbReference type="InterPro" id="IPR004639">
    <property type="entry name" value="4pyrrol_synth_GluAld_NH2Trfase"/>
</dbReference>
<comment type="catalytic activity">
    <reaction evidence="1 8">
        <text>(S)-4-amino-5-oxopentanoate = 5-aminolevulinate</text>
        <dbReference type="Rhea" id="RHEA:14265"/>
        <dbReference type="ChEBI" id="CHEBI:57501"/>
        <dbReference type="ChEBI" id="CHEBI:356416"/>
        <dbReference type="EC" id="5.4.3.8"/>
    </reaction>
</comment>
<dbReference type="OrthoDB" id="9801052at2"/>
<dbReference type="PANTHER" id="PTHR43713">
    <property type="entry name" value="GLUTAMATE-1-SEMIALDEHYDE 2,1-AMINOMUTASE"/>
    <property type="match status" value="1"/>
</dbReference>
<dbReference type="Proteomes" id="UP000266895">
    <property type="component" value="Chromosome"/>
</dbReference>